<gene>
    <name evidence="1" type="ORF">ZHAS_00015252</name>
</gene>
<evidence type="ECO:0000313" key="1">
    <source>
        <dbReference type="EMBL" id="KFB47227.1"/>
    </source>
</evidence>
<dbReference type="Proteomes" id="UP000030765">
    <property type="component" value="Unassembled WGS sequence"/>
</dbReference>
<evidence type="ECO:0000313" key="3">
    <source>
        <dbReference type="Proteomes" id="UP000030765"/>
    </source>
</evidence>
<dbReference type="EMBL" id="KE525329">
    <property type="protein sequence ID" value="KFB47227.1"/>
    <property type="molecule type" value="Genomic_DNA"/>
</dbReference>
<reference evidence="1 3" key="1">
    <citation type="journal article" date="2014" name="BMC Genomics">
        <title>Genome sequence of Anopheles sinensis provides insight into genetics basis of mosquito competence for malaria parasites.</title>
        <authorList>
            <person name="Zhou D."/>
            <person name="Zhang D."/>
            <person name="Ding G."/>
            <person name="Shi L."/>
            <person name="Hou Q."/>
            <person name="Ye Y."/>
            <person name="Xu Y."/>
            <person name="Zhou H."/>
            <person name="Xiong C."/>
            <person name="Li S."/>
            <person name="Yu J."/>
            <person name="Hong S."/>
            <person name="Yu X."/>
            <person name="Zou P."/>
            <person name="Chen C."/>
            <person name="Chang X."/>
            <person name="Wang W."/>
            <person name="Lv Y."/>
            <person name="Sun Y."/>
            <person name="Ma L."/>
            <person name="Shen B."/>
            <person name="Zhu C."/>
        </authorList>
    </citation>
    <scope>NUCLEOTIDE SEQUENCE [LARGE SCALE GENOMIC DNA]</scope>
</reference>
<dbReference type="VEuPathDB" id="VectorBase:ASIC015252"/>
<accession>A0A084WAI3</accession>
<dbReference type="EnsemblMetazoa" id="ASIC015252-RA">
    <property type="protein sequence ID" value="ASIC015252-PA"/>
    <property type="gene ID" value="ASIC015252"/>
</dbReference>
<evidence type="ECO:0000313" key="2">
    <source>
        <dbReference type="EnsemblMetazoa" id="ASIC015252-PA"/>
    </source>
</evidence>
<sequence length="131" mass="14728">MKNQRKRHLLMRKEATTTAAPIFVREYLPFRCNQRWSILHAGLLRMSVIFPNGTALRQIANQMPNHSKLCNRSVTGGEKNVLSSRKGNIGLQTIQHVGAERVADVICHNVSRSPAGQPIDQSDFLKQKNPS</sequence>
<dbReference type="AlphaFoldDB" id="A0A084WAI3"/>
<protein>
    <submittedName>
        <fullName evidence="1 2">Uncharacterized protein</fullName>
    </submittedName>
</protein>
<name>A0A084WAI3_ANOSI</name>
<organism evidence="1">
    <name type="scientific">Anopheles sinensis</name>
    <name type="common">Mosquito</name>
    <dbReference type="NCBI Taxonomy" id="74873"/>
    <lineage>
        <taxon>Eukaryota</taxon>
        <taxon>Metazoa</taxon>
        <taxon>Ecdysozoa</taxon>
        <taxon>Arthropoda</taxon>
        <taxon>Hexapoda</taxon>
        <taxon>Insecta</taxon>
        <taxon>Pterygota</taxon>
        <taxon>Neoptera</taxon>
        <taxon>Endopterygota</taxon>
        <taxon>Diptera</taxon>
        <taxon>Nematocera</taxon>
        <taxon>Culicoidea</taxon>
        <taxon>Culicidae</taxon>
        <taxon>Anophelinae</taxon>
        <taxon>Anopheles</taxon>
    </lineage>
</organism>
<proteinExistence type="predicted"/>
<keyword evidence="3" id="KW-1185">Reference proteome</keyword>
<reference evidence="2" key="2">
    <citation type="submission" date="2020-05" db="UniProtKB">
        <authorList>
            <consortium name="EnsemblMetazoa"/>
        </authorList>
    </citation>
    <scope>IDENTIFICATION</scope>
</reference>
<dbReference type="EMBL" id="ATLV01022194">
    <property type="status" value="NOT_ANNOTATED_CDS"/>
    <property type="molecule type" value="Genomic_DNA"/>
</dbReference>